<dbReference type="InParanoid" id="A0A1B1AM39"/>
<keyword evidence="7 8" id="KW-0472">Membrane</keyword>
<gene>
    <name evidence="9" type="ORF">ATE48_17890</name>
</gene>
<evidence type="ECO:0000256" key="5">
    <source>
        <dbReference type="ARBA" id="ARBA00022692"/>
    </source>
</evidence>
<comment type="subcellular location">
    <subcellularLocation>
        <location evidence="1">Cell membrane</location>
        <topology evidence="1">Multi-pass membrane protein</topology>
    </subcellularLocation>
</comment>
<keyword evidence="6 8" id="KW-1133">Transmembrane helix</keyword>
<keyword evidence="10" id="KW-1185">Reference proteome</keyword>
<feature type="transmembrane region" description="Helical" evidence="8">
    <location>
        <begin position="6"/>
        <end position="23"/>
    </location>
</feature>
<feature type="transmembrane region" description="Helical" evidence="8">
    <location>
        <begin position="103"/>
        <end position="120"/>
    </location>
</feature>
<dbReference type="Proteomes" id="UP000092498">
    <property type="component" value="Chromosome"/>
</dbReference>
<evidence type="ECO:0008006" key="11">
    <source>
        <dbReference type="Google" id="ProtNLM"/>
    </source>
</evidence>
<evidence type="ECO:0000256" key="6">
    <source>
        <dbReference type="ARBA" id="ARBA00022989"/>
    </source>
</evidence>
<dbReference type="KEGG" id="cbot:ATE48_17890"/>
<dbReference type="GO" id="GO:0055085">
    <property type="term" value="P:transmembrane transport"/>
    <property type="evidence" value="ECO:0007669"/>
    <property type="project" value="InterPro"/>
</dbReference>
<sequence>MTSVIGELLPVFILIVIGWVVRARNIVSAEAFGQVNRFGYFVLYPAFLFTLSSTADLTGGEAGPFILGILLGISVMMALMLATRALFAANEGPAFTSVFQGSVRWNGFVLLAAAPALYGAAGPHLIGVAFGPLVLIVNLVCVIVLARWGQNGANSARAIIDQIIANPLILGCAAGLTAQAFHVRDLGPVSDVLTLLGQAAMPIAIVCVGAGLDFKALRTARVKVIGSSALKLIVAPAVMWSAATLVGASPLTAAIAAGVGSTPTAAAGYTLAREMGGDPELMAAIITATTLLSFITMPIAIALALH</sequence>
<feature type="transmembrane region" description="Helical" evidence="8">
    <location>
        <begin position="193"/>
        <end position="212"/>
    </location>
</feature>
<feature type="transmembrane region" description="Helical" evidence="8">
    <location>
        <begin position="65"/>
        <end position="82"/>
    </location>
</feature>
<comment type="similarity">
    <text evidence="2">Belongs to the auxin efflux carrier (TC 2.A.69) family.</text>
</comment>
<name>A0A1B1AM39_9PROT</name>
<feature type="transmembrane region" description="Helical" evidence="8">
    <location>
        <begin position="35"/>
        <end position="53"/>
    </location>
</feature>
<dbReference type="RefSeq" id="WP_066773956.1">
    <property type="nucleotide sequence ID" value="NZ_CP013244.1"/>
</dbReference>
<evidence type="ECO:0000313" key="9">
    <source>
        <dbReference type="EMBL" id="ANP47637.1"/>
    </source>
</evidence>
<feature type="transmembrane region" description="Helical" evidence="8">
    <location>
        <begin position="281"/>
        <end position="305"/>
    </location>
</feature>
<feature type="transmembrane region" description="Helical" evidence="8">
    <location>
        <begin position="126"/>
        <end position="146"/>
    </location>
</feature>
<feature type="transmembrane region" description="Helical" evidence="8">
    <location>
        <begin position="233"/>
        <end position="261"/>
    </location>
</feature>
<accession>A0A1B1AM39</accession>
<dbReference type="InterPro" id="IPR004776">
    <property type="entry name" value="Mem_transp_PIN-like"/>
</dbReference>
<evidence type="ECO:0000256" key="8">
    <source>
        <dbReference type="SAM" id="Phobius"/>
    </source>
</evidence>
<evidence type="ECO:0000313" key="10">
    <source>
        <dbReference type="Proteomes" id="UP000092498"/>
    </source>
</evidence>
<dbReference type="OrthoDB" id="9805563at2"/>
<reference evidence="9 10" key="1">
    <citation type="submission" date="2015-11" db="EMBL/GenBank/DDBJ databases">
        <title>Whole-Genome Sequence of Candidatus Oderbacter manganicum from the National Park Lower Oder Valley, Germany.</title>
        <authorList>
            <person name="Braun B."/>
            <person name="Liere K."/>
            <person name="Szewzyk U."/>
        </authorList>
    </citation>
    <scope>NUCLEOTIDE SEQUENCE [LARGE SCALE GENOMIC DNA]</scope>
    <source>
        <strain evidence="9 10">OTSz_A_272</strain>
    </source>
</reference>
<feature type="transmembrane region" description="Helical" evidence="8">
    <location>
        <begin position="158"/>
        <end position="181"/>
    </location>
</feature>
<dbReference type="STRING" id="1759059.ATE48_17890"/>
<proteinExistence type="inferred from homology"/>
<dbReference type="Gene3D" id="1.20.1530.20">
    <property type="match status" value="1"/>
</dbReference>
<keyword evidence="4" id="KW-1003">Cell membrane</keyword>
<keyword evidence="5 8" id="KW-0812">Transmembrane</keyword>
<dbReference type="AlphaFoldDB" id="A0A1B1AM39"/>
<dbReference type="GO" id="GO:0005886">
    <property type="term" value="C:plasma membrane"/>
    <property type="evidence" value="ECO:0007669"/>
    <property type="project" value="UniProtKB-SubCell"/>
</dbReference>
<dbReference type="PANTHER" id="PTHR36838:SF4">
    <property type="entry name" value="AUXIN EFFLUX CARRIER FAMILY PROTEIN"/>
    <property type="match status" value="1"/>
</dbReference>
<keyword evidence="3" id="KW-0813">Transport</keyword>
<evidence type="ECO:0000256" key="1">
    <source>
        <dbReference type="ARBA" id="ARBA00004651"/>
    </source>
</evidence>
<evidence type="ECO:0000256" key="3">
    <source>
        <dbReference type="ARBA" id="ARBA00022448"/>
    </source>
</evidence>
<dbReference type="PANTHER" id="PTHR36838">
    <property type="entry name" value="AUXIN EFFLUX CARRIER FAMILY PROTEIN"/>
    <property type="match status" value="1"/>
</dbReference>
<dbReference type="InterPro" id="IPR038770">
    <property type="entry name" value="Na+/solute_symporter_sf"/>
</dbReference>
<evidence type="ECO:0000256" key="4">
    <source>
        <dbReference type="ARBA" id="ARBA00022475"/>
    </source>
</evidence>
<evidence type="ECO:0000256" key="7">
    <source>
        <dbReference type="ARBA" id="ARBA00023136"/>
    </source>
</evidence>
<evidence type="ECO:0000256" key="2">
    <source>
        <dbReference type="ARBA" id="ARBA00010145"/>
    </source>
</evidence>
<organism evidence="9 10">
    <name type="scientific">Candidatus Viadribacter manganicus</name>
    <dbReference type="NCBI Taxonomy" id="1759059"/>
    <lineage>
        <taxon>Bacteria</taxon>
        <taxon>Pseudomonadati</taxon>
        <taxon>Pseudomonadota</taxon>
        <taxon>Alphaproteobacteria</taxon>
        <taxon>Hyphomonadales</taxon>
        <taxon>Hyphomonadaceae</taxon>
        <taxon>Candidatus Viadribacter</taxon>
    </lineage>
</organism>
<dbReference type="EMBL" id="CP013244">
    <property type="protein sequence ID" value="ANP47637.1"/>
    <property type="molecule type" value="Genomic_DNA"/>
</dbReference>
<dbReference type="Pfam" id="PF03547">
    <property type="entry name" value="Mem_trans"/>
    <property type="match status" value="1"/>
</dbReference>
<protein>
    <recommendedName>
        <fullName evidence="11">Transporter</fullName>
    </recommendedName>
</protein>